<dbReference type="SUPFAM" id="SSF89550">
    <property type="entry name" value="PHP domain-like"/>
    <property type="match status" value="1"/>
</dbReference>
<dbReference type="GeneID" id="26010029"/>
<proteinExistence type="predicted"/>
<reference evidence="2 3" key="3">
    <citation type="journal article" date="2016" name="Stand. Genomic Sci.">
        <title>Complete genome sequence of 'Halanaeroarchaeum sulfurireducens' M27-SA2, a sulfur-reducing and acetate-oxidizing haloarchaeon from the deep-sea hypersaline anoxic lake Medee.</title>
        <authorList>
            <person name="Messina E."/>
            <person name="Sorokin D.Y."/>
            <person name="Kublanov I.V."/>
            <person name="Toshchakov S."/>
            <person name="Lopatina A."/>
            <person name="Arcadi E."/>
            <person name="Smedile F."/>
            <person name="La Spada G."/>
            <person name="La Cono V."/>
            <person name="Yakimov M.M."/>
        </authorList>
    </citation>
    <scope>NUCLEOTIDE SEQUENCE [LARGE SCALE GENOMIC DNA]</scope>
    <source>
        <strain evidence="2 3">M27-SA2</strain>
    </source>
</reference>
<gene>
    <name evidence="2" type="ORF">HLASA_0664</name>
    <name evidence="1" type="ORF">HLASF_0668</name>
</gene>
<accession>A0A0F7PC15</accession>
<evidence type="ECO:0000313" key="2">
    <source>
        <dbReference type="EMBL" id="ALG81565.1"/>
    </source>
</evidence>
<dbReference type="Gene3D" id="3.20.20.140">
    <property type="entry name" value="Metal-dependent hydrolases"/>
    <property type="match status" value="1"/>
</dbReference>
<dbReference type="HOGENOM" id="CLU_1036680_0_0_2"/>
<name>A0A0F7PC15_9EURY</name>
<evidence type="ECO:0000313" key="1">
    <source>
        <dbReference type="EMBL" id="AKH97164.1"/>
    </source>
</evidence>
<dbReference type="RefSeq" id="WP_050047959.1">
    <property type="nucleotide sequence ID" value="NZ_CP008874.1"/>
</dbReference>
<sequence length="250" mass="28185">MATRVDFHVKVLNDRVVRLAKARGIDVLVYAPHFTRVTTIEARAKRYSDDDLLVVPAREIFTGTWRNRKHVLGIGLTEPIPDFISLSGAMDALERSAGATLVPHPDFLTVSLDEDDLKRYDGIVDALEVYNPKHLSRHNDVARQLVDEIGIPAFGSSYAHLERTVGEVWTEFDRTISSTEELLDAIVSEADRRVERRTGLGHRTRCALEKGHLGYENTWKKIDRLLLSGLEPTHPDHIAYDGAFDDVSVY</sequence>
<dbReference type="KEGG" id="hsf:HLASA_0664"/>
<dbReference type="AlphaFoldDB" id="A0A0F7PC15"/>
<dbReference type="PATRIC" id="fig|1604004.4.peg.699"/>
<dbReference type="Proteomes" id="UP000069906">
    <property type="component" value="Chromosome"/>
</dbReference>
<dbReference type="InterPro" id="IPR016195">
    <property type="entry name" value="Pol/histidinol_Pase-like"/>
</dbReference>
<dbReference type="Proteomes" id="UP000060390">
    <property type="component" value="Chromosome"/>
</dbReference>
<dbReference type="EMBL" id="CP011564">
    <property type="protein sequence ID" value="ALG81565.1"/>
    <property type="molecule type" value="Genomic_DNA"/>
</dbReference>
<keyword evidence="4" id="KW-1185">Reference proteome</keyword>
<dbReference type="EMBL" id="CP008874">
    <property type="protein sequence ID" value="AKH97164.1"/>
    <property type="molecule type" value="Genomic_DNA"/>
</dbReference>
<dbReference type="KEGG" id="hsu:HLASF_0668"/>
<organism evidence="1 4">
    <name type="scientific">Halanaeroarchaeum sulfurireducens</name>
    <dbReference type="NCBI Taxonomy" id="1604004"/>
    <lineage>
        <taxon>Archaea</taxon>
        <taxon>Methanobacteriati</taxon>
        <taxon>Methanobacteriota</taxon>
        <taxon>Stenosarchaea group</taxon>
        <taxon>Halobacteria</taxon>
        <taxon>Halobacteriales</taxon>
        <taxon>Halobacteriaceae</taxon>
        <taxon>Halanaeroarchaeum</taxon>
    </lineage>
</organism>
<evidence type="ECO:0000313" key="3">
    <source>
        <dbReference type="Proteomes" id="UP000060390"/>
    </source>
</evidence>
<reference evidence="1 4" key="1">
    <citation type="journal article" date="2015" name="ISME J.">
        <title>Elemental sulfur and acetate can support life of a novel strictly anaerobic haloarchaeon.</title>
        <authorList>
            <person name="Sorokin D.Y."/>
            <person name="Kublanov I.V."/>
            <person name="Gavrilov S.N."/>
            <person name="Rojo D."/>
            <person name="Roman P."/>
            <person name="Golyshin P.N."/>
            <person name="Slepak V.Z."/>
            <person name="Smedile F."/>
            <person name="Ferrer M."/>
            <person name="Messina E."/>
            <person name="La Cono V."/>
            <person name="Yakimov M.M."/>
        </authorList>
    </citation>
    <scope>NUCLEOTIDE SEQUENCE [LARGE SCALE GENOMIC DNA]</scope>
    <source>
        <strain evidence="1 4">HSR2</strain>
    </source>
</reference>
<protein>
    <submittedName>
        <fullName evidence="1">Metal-dependent phosphoesterase (PHP family)-like protein</fullName>
    </submittedName>
</protein>
<dbReference type="Pfam" id="PF13263">
    <property type="entry name" value="PHP_C"/>
    <property type="match status" value="1"/>
</dbReference>
<dbReference type="STRING" id="1604004.HLASA_0664"/>
<reference evidence="3" key="2">
    <citation type="submission" date="2015-05" db="EMBL/GenBank/DDBJ databases">
        <title>Complete genome sequence of Halanaeroarchaeum sulfurireducens type strain M27-SA2, a sulfate-reducer haloarchaeon from marine anoxic lake Medee.</title>
        <authorList>
            <person name="Messina E."/>
            <person name="Kublanov I.V."/>
            <person name="Toshchakov S."/>
            <person name="Arcadi E."/>
            <person name="La Spada G."/>
            <person name="La Cono V."/>
            <person name="Yakimov M.M."/>
        </authorList>
    </citation>
    <scope>NUCLEOTIDE SEQUENCE [LARGE SCALE GENOMIC DNA]</scope>
    <source>
        <strain evidence="3">M27-SA2</strain>
    </source>
</reference>
<evidence type="ECO:0000313" key="4">
    <source>
        <dbReference type="Proteomes" id="UP000069906"/>
    </source>
</evidence>